<dbReference type="InterPro" id="IPR011991">
    <property type="entry name" value="ArsR-like_HTH"/>
</dbReference>
<dbReference type="PANTHER" id="PTHR34293">
    <property type="entry name" value="HTH-TYPE TRANSCRIPTIONAL REGULATOR TRMBL2"/>
    <property type="match status" value="1"/>
</dbReference>
<reference evidence="3" key="1">
    <citation type="submission" date="2017-09" db="EMBL/GenBank/DDBJ databases">
        <title>Depth-based differentiation of microbial function through sediment-hosted aquifers and enrichment of novel symbionts in the deep terrestrial subsurface.</title>
        <authorList>
            <person name="Probst A.J."/>
            <person name="Ladd B."/>
            <person name="Jarett J.K."/>
            <person name="Geller-Mcgrath D.E."/>
            <person name="Sieber C.M.K."/>
            <person name="Emerson J.B."/>
            <person name="Anantharaman K."/>
            <person name="Thomas B.C."/>
            <person name="Malmstrom R."/>
            <person name="Stieglmeier M."/>
            <person name="Klingl A."/>
            <person name="Woyke T."/>
            <person name="Ryan C.M."/>
            <person name="Banfield J.F."/>
        </authorList>
    </citation>
    <scope>NUCLEOTIDE SEQUENCE [LARGE SCALE GENOMIC DNA]</scope>
</reference>
<proteinExistence type="predicted"/>
<organism evidence="2 3">
    <name type="scientific">Candidatus Uhrbacteria bacterium CG_4_9_14_3_um_filter_41_35</name>
    <dbReference type="NCBI Taxonomy" id="1975034"/>
    <lineage>
        <taxon>Bacteria</taxon>
        <taxon>Candidatus Uhriibacteriota</taxon>
    </lineage>
</organism>
<dbReference type="SUPFAM" id="SSF46785">
    <property type="entry name" value="Winged helix' DNA-binding domain"/>
    <property type="match status" value="1"/>
</dbReference>
<dbReference type="EMBL" id="PFWT01000025">
    <property type="protein sequence ID" value="PJA45824.1"/>
    <property type="molecule type" value="Genomic_DNA"/>
</dbReference>
<gene>
    <name evidence="2" type="ORF">CO173_04610</name>
</gene>
<dbReference type="CDD" id="cd00090">
    <property type="entry name" value="HTH_ARSR"/>
    <property type="match status" value="1"/>
</dbReference>
<dbReference type="Pfam" id="PF01978">
    <property type="entry name" value="TrmB"/>
    <property type="match status" value="1"/>
</dbReference>
<dbReference type="InterPro" id="IPR051797">
    <property type="entry name" value="TrmB-like"/>
</dbReference>
<dbReference type="Gene3D" id="1.10.10.10">
    <property type="entry name" value="Winged helix-like DNA-binding domain superfamily/Winged helix DNA-binding domain"/>
    <property type="match status" value="1"/>
</dbReference>
<evidence type="ECO:0000313" key="3">
    <source>
        <dbReference type="Proteomes" id="UP000231263"/>
    </source>
</evidence>
<dbReference type="PANTHER" id="PTHR34293:SF1">
    <property type="entry name" value="HTH-TYPE TRANSCRIPTIONAL REGULATOR TRMBL2"/>
    <property type="match status" value="1"/>
</dbReference>
<accession>A0A2M7XD78</accession>
<protein>
    <recommendedName>
        <fullName evidence="1">Transcription regulator TrmB N-terminal domain-containing protein</fullName>
    </recommendedName>
</protein>
<comment type="caution">
    <text evidence="2">The sequence shown here is derived from an EMBL/GenBank/DDBJ whole genome shotgun (WGS) entry which is preliminary data.</text>
</comment>
<evidence type="ECO:0000313" key="2">
    <source>
        <dbReference type="EMBL" id="PJA45824.1"/>
    </source>
</evidence>
<dbReference type="InterPro" id="IPR002831">
    <property type="entry name" value="Tscrpt_reg_TrmB_N"/>
</dbReference>
<dbReference type="InterPro" id="IPR036388">
    <property type="entry name" value="WH-like_DNA-bd_sf"/>
</dbReference>
<dbReference type="Proteomes" id="UP000231263">
    <property type="component" value="Unassembled WGS sequence"/>
</dbReference>
<dbReference type="InterPro" id="IPR036390">
    <property type="entry name" value="WH_DNA-bd_sf"/>
</dbReference>
<sequence>MKSLISRLEQLGFSEKESAVYLALLQLGKANVTVIARKSNINRATVYNVLETLKQKGLVIFIQKGEERYYTAEPPERLVTALKIQADVLKEKIELADDLKLSLQAIKSTGSSAPKIRYIETLDGLQLMRREFEERGDDILQIVGYDNFLKLLGDSEKSNRKESIKTKTHVRSILVTDREVTTGNLSNIEILQISPSLFITPGEMTVAGDRLVLFSYAENIIAIEITSKAIADTARATLELAWQEVKRLSGF</sequence>
<evidence type="ECO:0000259" key="1">
    <source>
        <dbReference type="Pfam" id="PF01978"/>
    </source>
</evidence>
<feature type="domain" description="Transcription regulator TrmB N-terminal" evidence="1">
    <location>
        <begin position="8"/>
        <end position="76"/>
    </location>
</feature>
<dbReference type="AlphaFoldDB" id="A0A2M7XD78"/>
<name>A0A2M7XD78_9BACT</name>